<comment type="caution">
    <text evidence="2">The sequence shown here is derived from an EMBL/GenBank/DDBJ whole genome shotgun (WGS) entry which is preliminary data.</text>
</comment>
<evidence type="ECO:0000256" key="1">
    <source>
        <dbReference type="SAM" id="Phobius"/>
    </source>
</evidence>
<dbReference type="AlphaFoldDB" id="A0A0G0RDX1"/>
<gene>
    <name evidence="2" type="ORF">UT84_C0010G0011</name>
</gene>
<proteinExistence type="predicted"/>
<name>A0A0G0RDX1_9BACT</name>
<dbReference type="EMBL" id="LBYI01000010">
    <property type="protein sequence ID" value="KKR50588.1"/>
    <property type="molecule type" value="Genomic_DNA"/>
</dbReference>
<feature type="transmembrane region" description="Helical" evidence="1">
    <location>
        <begin position="89"/>
        <end position="112"/>
    </location>
</feature>
<protein>
    <submittedName>
        <fullName evidence="2">Uncharacterized protein</fullName>
    </submittedName>
</protein>
<keyword evidence="1" id="KW-0812">Transmembrane</keyword>
<accession>A0A0G0RDX1</accession>
<feature type="transmembrane region" description="Helical" evidence="1">
    <location>
        <begin position="40"/>
        <end position="59"/>
    </location>
</feature>
<evidence type="ECO:0000313" key="3">
    <source>
        <dbReference type="Proteomes" id="UP000034531"/>
    </source>
</evidence>
<reference evidence="2 3" key="1">
    <citation type="journal article" date="2015" name="Nature">
        <title>rRNA introns, odd ribosomes, and small enigmatic genomes across a large radiation of phyla.</title>
        <authorList>
            <person name="Brown C.T."/>
            <person name="Hug L.A."/>
            <person name="Thomas B.C."/>
            <person name="Sharon I."/>
            <person name="Castelle C.J."/>
            <person name="Singh A."/>
            <person name="Wilkins M.J."/>
            <person name="Williams K.H."/>
            <person name="Banfield J.F."/>
        </authorList>
    </citation>
    <scope>NUCLEOTIDE SEQUENCE [LARGE SCALE GENOMIC DNA]</scope>
</reference>
<sequence length="118" mass="12661">MAECACLESRYIRKGIEGSNPSLSAVILNCYNLPMQSKRFIAIGALSGILAGILLSLVFPNLLMFGAEYRSASNTQLGLPDYTSTSGSILNSLIVFPMLLGILGGIFGLITFKLKQLK</sequence>
<organism evidence="2 3">
    <name type="scientific">Candidatus Curtissbacteria bacterium GW2011_GWA1_40_16</name>
    <dbReference type="NCBI Taxonomy" id="1618405"/>
    <lineage>
        <taxon>Bacteria</taxon>
        <taxon>Candidatus Curtissiibacteriota</taxon>
    </lineage>
</organism>
<dbReference type="Proteomes" id="UP000034531">
    <property type="component" value="Unassembled WGS sequence"/>
</dbReference>
<evidence type="ECO:0000313" key="2">
    <source>
        <dbReference type="EMBL" id="KKR50588.1"/>
    </source>
</evidence>
<keyword evidence="1" id="KW-1133">Transmembrane helix</keyword>
<keyword evidence="1" id="KW-0472">Membrane</keyword>